<evidence type="ECO:0000256" key="1">
    <source>
        <dbReference type="SAM" id="MobiDB-lite"/>
    </source>
</evidence>
<gene>
    <name evidence="2" type="ORF">E2C01_066868</name>
</gene>
<feature type="region of interest" description="Disordered" evidence="1">
    <location>
        <begin position="1"/>
        <end position="65"/>
    </location>
</feature>
<organism evidence="2 3">
    <name type="scientific">Portunus trituberculatus</name>
    <name type="common">Swimming crab</name>
    <name type="synonym">Neptunus trituberculatus</name>
    <dbReference type="NCBI Taxonomy" id="210409"/>
    <lineage>
        <taxon>Eukaryota</taxon>
        <taxon>Metazoa</taxon>
        <taxon>Ecdysozoa</taxon>
        <taxon>Arthropoda</taxon>
        <taxon>Crustacea</taxon>
        <taxon>Multicrustacea</taxon>
        <taxon>Malacostraca</taxon>
        <taxon>Eumalacostraca</taxon>
        <taxon>Eucarida</taxon>
        <taxon>Decapoda</taxon>
        <taxon>Pleocyemata</taxon>
        <taxon>Brachyura</taxon>
        <taxon>Eubrachyura</taxon>
        <taxon>Portunoidea</taxon>
        <taxon>Portunidae</taxon>
        <taxon>Portuninae</taxon>
        <taxon>Portunus</taxon>
    </lineage>
</organism>
<comment type="caution">
    <text evidence="2">The sequence shown here is derived from an EMBL/GenBank/DDBJ whole genome shotgun (WGS) entry which is preliminary data.</text>
</comment>
<evidence type="ECO:0000313" key="2">
    <source>
        <dbReference type="EMBL" id="MPC72556.1"/>
    </source>
</evidence>
<name>A0A5B7HRW6_PORTR</name>
<protein>
    <submittedName>
        <fullName evidence="2">Uncharacterized protein</fullName>
    </submittedName>
</protein>
<sequence>MATEESAGMPDKKGSWRRGAASRLPLSFSAQPRGESCSSAAAAPHDAPQRRPTPAASLWSPLAVD</sequence>
<accession>A0A5B7HRW6</accession>
<dbReference type="EMBL" id="VSRR010034944">
    <property type="protein sequence ID" value="MPC72556.1"/>
    <property type="molecule type" value="Genomic_DNA"/>
</dbReference>
<keyword evidence="3" id="KW-1185">Reference proteome</keyword>
<dbReference type="Proteomes" id="UP000324222">
    <property type="component" value="Unassembled WGS sequence"/>
</dbReference>
<reference evidence="2 3" key="1">
    <citation type="submission" date="2019-05" db="EMBL/GenBank/DDBJ databases">
        <title>Another draft genome of Portunus trituberculatus and its Hox gene families provides insights of decapod evolution.</title>
        <authorList>
            <person name="Jeong J.-H."/>
            <person name="Song I."/>
            <person name="Kim S."/>
            <person name="Choi T."/>
            <person name="Kim D."/>
            <person name="Ryu S."/>
            <person name="Kim W."/>
        </authorList>
    </citation>
    <scope>NUCLEOTIDE SEQUENCE [LARGE SCALE GENOMIC DNA]</scope>
    <source>
        <tissue evidence="2">Muscle</tissue>
    </source>
</reference>
<dbReference type="AlphaFoldDB" id="A0A5B7HRW6"/>
<proteinExistence type="predicted"/>
<evidence type="ECO:0000313" key="3">
    <source>
        <dbReference type="Proteomes" id="UP000324222"/>
    </source>
</evidence>